<dbReference type="RefSeq" id="WP_003427550.1">
    <property type="nucleotide sequence ID" value="NZ_AP025558.1"/>
</dbReference>
<proteinExistence type="predicted"/>
<protein>
    <recommendedName>
        <fullName evidence="6">DUF2326 domain-containing protein</fullName>
    </recommendedName>
</protein>
<dbReference type="Proteomes" id="UP000879542">
    <property type="component" value="Unassembled WGS sequence"/>
</dbReference>
<evidence type="ECO:0000313" key="4">
    <source>
        <dbReference type="Proteomes" id="UP000411588"/>
    </source>
</evidence>
<organism evidence="2 5">
    <name type="scientific">Clostridioides difficile</name>
    <name type="common">Peptoclostridium difficile</name>
    <dbReference type="NCBI Taxonomy" id="1496"/>
    <lineage>
        <taxon>Bacteria</taxon>
        <taxon>Bacillati</taxon>
        <taxon>Bacillota</taxon>
        <taxon>Clostridia</taxon>
        <taxon>Peptostreptococcales</taxon>
        <taxon>Peptostreptococcaceae</taxon>
        <taxon>Clostridioides</taxon>
    </lineage>
</organism>
<sequence>MNSLFVNSLYIFEYESKMAKKIDFKHGINILTSDEKSGNDVGKSVLLKSIYHTLGADSIFDHMWNKITKTYILNVTIKNKTYYVYRRDNLFKIYNTNFKKIFMTNNRDELSNYLSDLYSFKVMLPKRENEELELAPPVYSYLLNYIDQDHLDGSKFSSFNSLTQFPNYKENVIYTHFGLFDEEYYKAIKELEILKSEEKNKKKEREVTLNMLNKIKSYLGNLDAPESIEVLNIELNKTKEEYSNIVINLQKIKNNLMKIRNEKVDLELNIKEIELTRRNEMKKLKVKNVCPSCSHEIEDIDSKFIINNQIEDLIILKDELESEIIKCNRVIEKKEEEYQSLLDKLHEYESNMKINDDSISNVLKHKAYIDTKDDIVLDLEIIDKKIKEIQQTIEPYDKKIKEYNSLKKKANAKYEELMKKAKKDFGLEEIDENKIKNIKNNFIARGSNRAITTIMWYLTLLAVKYEFNENAIKFPLILDSPNNVESDEIKEESLFKYIFKNTKTDTQLILSSLGFNEMQFSEFKFDNIIKLENSKYNLLNKEDYYNNIDILNKIFEN</sequence>
<feature type="coiled-coil region" evidence="1">
    <location>
        <begin position="317"/>
        <end position="351"/>
    </location>
</feature>
<evidence type="ECO:0000256" key="1">
    <source>
        <dbReference type="SAM" id="Coils"/>
    </source>
</evidence>
<name>A0A9P3TY06_CLODI</name>
<gene>
    <name evidence="2" type="ORF">KRQ00_001862</name>
    <name evidence="3" type="ORF">SAMEA1402399_03547</name>
</gene>
<evidence type="ECO:0000313" key="3">
    <source>
        <dbReference type="EMBL" id="VFD35459.1"/>
    </source>
</evidence>
<keyword evidence="1" id="KW-0175">Coiled coil</keyword>
<dbReference type="Proteomes" id="UP000411588">
    <property type="component" value="Unassembled WGS sequence"/>
</dbReference>
<accession>A0A9P3TY06</accession>
<reference evidence="2" key="3">
    <citation type="submission" date="2021-06" db="EMBL/GenBank/DDBJ databases">
        <authorList>
            <consortium name="NCBI Pathogen Detection Project"/>
        </authorList>
    </citation>
    <scope>NUCLEOTIDE SEQUENCE</scope>
    <source>
        <strain evidence="2">Clostridioides</strain>
    </source>
</reference>
<evidence type="ECO:0000313" key="5">
    <source>
        <dbReference type="Proteomes" id="UP000879542"/>
    </source>
</evidence>
<dbReference type="EMBL" id="CAADAN010000017">
    <property type="protein sequence ID" value="VFD35459.1"/>
    <property type="molecule type" value="Genomic_DNA"/>
</dbReference>
<comment type="caution">
    <text evidence="2">The sequence shown here is derived from an EMBL/GenBank/DDBJ whole genome shotgun (WGS) entry which is preliminary data.</text>
</comment>
<feature type="coiled-coil region" evidence="1">
    <location>
        <begin position="235"/>
        <end position="283"/>
    </location>
</feature>
<reference evidence="2" key="1">
    <citation type="journal article" date="2018" name="Genome Biol.">
        <title>SKESA: strategic k-mer extension for scrupulous assemblies.</title>
        <authorList>
            <person name="Souvorov A."/>
            <person name="Agarwala R."/>
            <person name="Lipman D.J."/>
        </authorList>
    </citation>
    <scope>NUCLEOTIDE SEQUENCE</scope>
    <source>
        <strain evidence="2">Clostridioides</strain>
    </source>
</reference>
<evidence type="ECO:0008006" key="6">
    <source>
        <dbReference type="Google" id="ProtNLM"/>
    </source>
</evidence>
<reference evidence="3 4" key="2">
    <citation type="submission" date="2019-02" db="EMBL/GenBank/DDBJ databases">
        <authorList>
            <consortium name="Pathogen Informatics"/>
        </authorList>
    </citation>
    <scope>NUCLEOTIDE SEQUENCE [LARGE SCALE GENOMIC DNA]</scope>
    <source>
        <strain evidence="3">Clo34</strain>
        <strain evidence="4">clo34</strain>
    </source>
</reference>
<dbReference type="AlphaFoldDB" id="A0A9P3TY06"/>
<dbReference type="EMBL" id="DAEQIJ010000007">
    <property type="protein sequence ID" value="HBH2620100.1"/>
    <property type="molecule type" value="Genomic_DNA"/>
</dbReference>
<evidence type="ECO:0000313" key="2">
    <source>
        <dbReference type="EMBL" id="HBH2620100.1"/>
    </source>
</evidence>